<dbReference type="GO" id="GO:0030151">
    <property type="term" value="F:molybdenum ion binding"/>
    <property type="evidence" value="ECO:0007669"/>
    <property type="project" value="InterPro"/>
</dbReference>
<dbReference type="Gene3D" id="2.40.33.20">
    <property type="entry name" value="PK beta-barrel domain-like"/>
    <property type="match status" value="1"/>
</dbReference>
<dbReference type="Pfam" id="PF03473">
    <property type="entry name" value="MOSC"/>
    <property type="match status" value="1"/>
</dbReference>
<organism evidence="2 3">
    <name type="scientific">Collinsella aerofaciens</name>
    <dbReference type="NCBI Taxonomy" id="74426"/>
    <lineage>
        <taxon>Bacteria</taxon>
        <taxon>Bacillati</taxon>
        <taxon>Actinomycetota</taxon>
        <taxon>Coriobacteriia</taxon>
        <taxon>Coriobacteriales</taxon>
        <taxon>Coriobacteriaceae</taxon>
        <taxon>Collinsella</taxon>
    </lineage>
</organism>
<name>A0A5K1IMI1_9ACTN</name>
<dbReference type="PANTHER" id="PTHR36930:SF1">
    <property type="entry name" value="MOSC DOMAIN-CONTAINING PROTEIN"/>
    <property type="match status" value="1"/>
</dbReference>
<dbReference type="Proteomes" id="UP000361836">
    <property type="component" value="Unassembled WGS sequence"/>
</dbReference>
<dbReference type="EMBL" id="CABWIE010000005">
    <property type="protein sequence ID" value="VWL89327.1"/>
    <property type="molecule type" value="Genomic_DNA"/>
</dbReference>
<proteinExistence type="predicted"/>
<evidence type="ECO:0000313" key="3">
    <source>
        <dbReference type="Proteomes" id="UP000361836"/>
    </source>
</evidence>
<dbReference type="AlphaFoldDB" id="A0A5K1IMI1"/>
<dbReference type="SUPFAM" id="SSF50800">
    <property type="entry name" value="PK beta-barrel domain-like"/>
    <property type="match status" value="1"/>
</dbReference>
<feature type="domain" description="MOSC" evidence="1">
    <location>
        <begin position="57"/>
        <end position="183"/>
    </location>
</feature>
<dbReference type="InterPro" id="IPR052716">
    <property type="entry name" value="MOSC_domain"/>
</dbReference>
<evidence type="ECO:0000313" key="2">
    <source>
        <dbReference type="EMBL" id="VWL89327.1"/>
    </source>
</evidence>
<evidence type="ECO:0000259" key="1">
    <source>
        <dbReference type="PROSITE" id="PS51340"/>
    </source>
</evidence>
<dbReference type="GO" id="GO:0003824">
    <property type="term" value="F:catalytic activity"/>
    <property type="evidence" value="ECO:0007669"/>
    <property type="project" value="InterPro"/>
</dbReference>
<dbReference type="PROSITE" id="PS51340">
    <property type="entry name" value="MOSC"/>
    <property type="match status" value="1"/>
</dbReference>
<reference evidence="2 3" key="1">
    <citation type="submission" date="2019-10" db="EMBL/GenBank/DDBJ databases">
        <authorList>
            <person name="Wolf R A."/>
        </authorList>
    </citation>
    <scope>NUCLEOTIDE SEQUENCE [LARGE SCALE GENOMIC DNA]</scope>
    <source>
        <strain evidence="2">Collinsella_aerofaciens_MC2</strain>
    </source>
</reference>
<sequence>MPQAHPINNPIIDAAKRELADRAQTAAPLRTANDAYNGPARIVSINTSEHKGTRKSPVADGHDTVIEQFGLASDAHAGHWHRQVSFLAAESIQTAQARGLDVHEGDFGENFTTQGINLLSLPLGTQLKIGDEVLVEISQIGKVCHTRCAIYYLAGDCIFPHEGIFGVVLQGGKVHIGDDIQVVRLGDGTCSFTPAEALKEVEQARREGTL</sequence>
<dbReference type="RefSeq" id="WP_222837954.1">
    <property type="nucleotide sequence ID" value="NZ_CAAKNU010000059.1"/>
</dbReference>
<gene>
    <name evidence="2" type="ORF">KCJAJFAP_01780</name>
</gene>
<dbReference type="GO" id="GO:0030170">
    <property type="term" value="F:pyridoxal phosphate binding"/>
    <property type="evidence" value="ECO:0007669"/>
    <property type="project" value="InterPro"/>
</dbReference>
<accession>A0A5K1IMI1</accession>
<dbReference type="PANTHER" id="PTHR36930">
    <property type="entry name" value="METAL-SULFUR CLUSTER BIOSYNTHESIS PROTEINS YUAD-RELATED"/>
    <property type="match status" value="1"/>
</dbReference>
<keyword evidence="3" id="KW-1185">Reference proteome</keyword>
<dbReference type="InterPro" id="IPR005302">
    <property type="entry name" value="MoCF_Sase_C"/>
</dbReference>
<protein>
    <submittedName>
        <fullName evidence="2">MOSC domain protein</fullName>
    </submittedName>
</protein>
<dbReference type="InterPro" id="IPR011037">
    <property type="entry name" value="Pyrv_Knase-like_insert_dom_sf"/>
</dbReference>